<dbReference type="InterPro" id="IPR047057">
    <property type="entry name" value="MerR_fam"/>
</dbReference>
<dbReference type="Pfam" id="PF13411">
    <property type="entry name" value="MerR_1"/>
    <property type="match status" value="1"/>
</dbReference>
<sequence>MTTMRISQLAERTGVPATTLRFYEDAGLLTADRTAAGYRVYGEDAVRRLTFIGAAKNLGLPLEEIGELLAVWQSGACAEVKADLRPRLAARVAEAEQRAADLAALTCTLHSALDHLDALPDRSGPCGPECGFLSPAAAAPVACSLTGEAIGERTAQWRDALDCAVRQHVDHGIRLTVPTDRIAVLAELAAAEQRCCPFFDFRLLLDGPRVHLEVRAPAEGASMLTDVFLDATSQ</sequence>
<keyword evidence="1" id="KW-0238">DNA-binding</keyword>
<dbReference type="OrthoDB" id="9802039at2"/>
<dbReference type="InterPro" id="IPR000551">
    <property type="entry name" value="MerR-type_HTH_dom"/>
</dbReference>
<organism evidence="3 4">
    <name type="scientific">Catenulispora acidiphila (strain DSM 44928 / JCM 14897 / NBRC 102108 / NRRL B-24433 / ID139908)</name>
    <dbReference type="NCBI Taxonomy" id="479433"/>
    <lineage>
        <taxon>Bacteria</taxon>
        <taxon>Bacillati</taxon>
        <taxon>Actinomycetota</taxon>
        <taxon>Actinomycetes</taxon>
        <taxon>Catenulisporales</taxon>
        <taxon>Catenulisporaceae</taxon>
        <taxon>Catenulispora</taxon>
    </lineage>
</organism>
<evidence type="ECO:0000259" key="2">
    <source>
        <dbReference type="PROSITE" id="PS50937"/>
    </source>
</evidence>
<accession>C7QBT6</accession>
<dbReference type="PROSITE" id="PS50937">
    <property type="entry name" value="HTH_MERR_2"/>
    <property type="match status" value="1"/>
</dbReference>
<dbReference type="SMART" id="SM00422">
    <property type="entry name" value="HTH_MERR"/>
    <property type="match status" value="1"/>
</dbReference>
<feature type="domain" description="HTH merR-type" evidence="2">
    <location>
        <begin position="3"/>
        <end position="71"/>
    </location>
</feature>
<dbReference type="STRING" id="479433.Caci_3653"/>
<dbReference type="Gene3D" id="1.10.1660.10">
    <property type="match status" value="1"/>
</dbReference>
<dbReference type="InterPro" id="IPR009061">
    <property type="entry name" value="DNA-bd_dom_put_sf"/>
</dbReference>
<dbReference type="RefSeq" id="WP_015792284.1">
    <property type="nucleotide sequence ID" value="NC_013131.1"/>
</dbReference>
<dbReference type="KEGG" id="cai:Caci_3653"/>
<keyword evidence="4" id="KW-1185">Reference proteome</keyword>
<dbReference type="FunCoup" id="C7QBT6">
    <property type="interactions" value="10"/>
</dbReference>
<dbReference type="GO" id="GO:0003677">
    <property type="term" value="F:DNA binding"/>
    <property type="evidence" value="ECO:0007669"/>
    <property type="project" value="UniProtKB-KW"/>
</dbReference>
<gene>
    <name evidence="3" type="ordered locus">Caci_3653</name>
</gene>
<dbReference type="EMBL" id="CP001700">
    <property type="protein sequence ID" value="ACU72555.1"/>
    <property type="molecule type" value="Genomic_DNA"/>
</dbReference>
<dbReference type="InParanoid" id="C7QBT6"/>
<dbReference type="PANTHER" id="PTHR30204">
    <property type="entry name" value="REDOX-CYCLING DRUG-SENSING TRANSCRIPTIONAL ACTIVATOR SOXR"/>
    <property type="match status" value="1"/>
</dbReference>
<evidence type="ECO:0000313" key="3">
    <source>
        <dbReference type="EMBL" id="ACU72555.1"/>
    </source>
</evidence>
<proteinExistence type="predicted"/>
<name>C7QBT6_CATAD</name>
<dbReference type="GO" id="GO:0003700">
    <property type="term" value="F:DNA-binding transcription factor activity"/>
    <property type="evidence" value="ECO:0007669"/>
    <property type="project" value="InterPro"/>
</dbReference>
<reference evidence="3 4" key="1">
    <citation type="journal article" date="2009" name="Stand. Genomic Sci.">
        <title>Complete genome sequence of Catenulispora acidiphila type strain (ID 139908).</title>
        <authorList>
            <person name="Copeland A."/>
            <person name="Lapidus A."/>
            <person name="Glavina Del Rio T."/>
            <person name="Nolan M."/>
            <person name="Lucas S."/>
            <person name="Chen F."/>
            <person name="Tice H."/>
            <person name="Cheng J.F."/>
            <person name="Bruce D."/>
            <person name="Goodwin L."/>
            <person name="Pitluck S."/>
            <person name="Mikhailova N."/>
            <person name="Pati A."/>
            <person name="Ivanova N."/>
            <person name="Mavromatis K."/>
            <person name="Chen A."/>
            <person name="Palaniappan K."/>
            <person name="Chain P."/>
            <person name="Land M."/>
            <person name="Hauser L."/>
            <person name="Chang Y.J."/>
            <person name="Jeffries C.D."/>
            <person name="Chertkov O."/>
            <person name="Brettin T."/>
            <person name="Detter J.C."/>
            <person name="Han C."/>
            <person name="Ali Z."/>
            <person name="Tindall B.J."/>
            <person name="Goker M."/>
            <person name="Bristow J."/>
            <person name="Eisen J.A."/>
            <person name="Markowitz V."/>
            <person name="Hugenholtz P."/>
            <person name="Kyrpides N.C."/>
            <person name="Klenk H.P."/>
        </authorList>
    </citation>
    <scope>NUCLEOTIDE SEQUENCE [LARGE SCALE GENOMIC DNA]</scope>
    <source>
        <strain evidence="4">DSM 44928 / JCM 14897 / NBRC 102108 / NRRL B-24433 / ID139908</strain>
    </source>
</reference>
<evidence type="ECO:0000256" key="1">
    <source>
        <dbReference type="ARBA" id="ARBA00023125"/>
    </source>
</evidence>
<dbReference type="Proteomes" id="UP000000851">
    <property type="component" value="Chromosome"/>
</dbReference>
<dbReference type="SUPFAM" id="SSF46955">
    <property type="entry name" value="Putative DNA-binding domain"/>
    <property type="match status" value="1"/>
</dbReference>
<evidence type="ECO:0000313" key="4">
    <source>
        <dbReference type="Proteomes" id="UP000000851"/>
    </source>
</evidence>
<dbReference type="eggNOG" id="COG0789">
    <property type="taxonomic scope" value="Bacteria"/>
</dbReference>
<dbReference type="PRINTS" id="PR00040">
    <property type="entry name" value="HTHMERR"/>
</dbReference>
<protein>
    <submittedName>
        <fullName evidence="3">Transcriptional regulator, MerR family</fullName>
    </submittedName>
</protein>
<dbReference type="AlphaFoldDB" id="C7QBT6"/>
<dbReference type="HOGENOM" id="CLU_986641_0_0_11"/>
<dbReference type="PANTHER" id="PTHR30204:SF92">
    <property type="entry name" value="HTH-TYPE TRANSCRIPTIONAL REGULATOR ZNTR"/>
    <property type="match status" value="1"/>
</dbReference>